<gene>
    <name evidence="2" type="ORF">EEL30_13180</name>
</gene>
<proteinExistence type="predicted"/>
<reference evidence="2 3" key="1">
    <citation type="submission" date="2018-11" db="EMBL/GenBank/DDBJ databases">
        <title>Phylogenetic determinants of toxin gene distribution in genomes of Brevibacillus laterosporus.</title>
        <authorList>
            <person name="Glare T.R."/>
            <person name="Durrant A."/>
            <person name="Berry C."/>
            <person name="Palma L."/>
            <person name="Ormskirk M."/>
            <person name="Cox M.O."/>
        </authorList>
    </citation>
    <scope>NUCLEOTIDE SEQUENCE [LARGE SCALE GENOMIC DNA]</scope>
    <source>
        <strain evidence="2 3">1821L</strain>
    </source>
</reference>
<accession>A0A518V846</accession>
<feature type="transmembrane region" description="Helical" evidence="1">
    <location>
        <begin position="58"/>
        <end position="77"/>
    </location>
</feature>
<evidence type="ECO:0000313" key="3">
    <source>
        <dbReference type="Proteomes" id="UP000319432"/>
    </source>
</evidence>
<dbReference type="Proteomes" id="UP000319432">
    <property type="component" value="Chromosome"/>
</dbReference>
<keyword evidence="1" id="KW-0472">Membrane</keyword>
<keyword evidence="1" id="KW-1133">Transmembrane helix</keyword>
<dbReference type="AlphaFoldDB" id="A0A518V846"/>
<keyword evidence="3" id="KW-1185">Reference proteome</keyword>
<sequence length="78" mass="8970">MGNRPMKKIETVTRVILLLLMLLNLLVDGNIVNYLLGISALFIFNGIFDSIKKKHTSSMINFAFAVFILYPTIKRFFM</sequence>
<protein>
    <recommendedName>
        <fullName evidence="4">DUF3953 domain-containing protein</fullName>
    </recommendedName>
</protein>
<evidence type="ECO:0008006" key="4">
    <source>
        <dbReference type="Google" id="ProtNLM"/>
    </source>
</evidence>
<evidence type="ECO:0000313" key="2">
    <source>
        <dbReference type="EMBL" id="QDX93175.1"/>
    </source>
</evidence>
<organism evidence="2 3">
    <name type="scientific">Brevibacillus laterosporus</name>
    <name type="common">Bacillus laterosporus</name>
    <dbReference type="NCBI Taxonomy" id="1465"/>
    <lineage>
        <taxon>Bacteria</taxon>
        <taxon>Bacillati</taxon>
        <taxon>Bacillota</taxon>
        <taxon>Bacilli</taxon>
        <taxon>Bacillales</taxon>
        <taxon>Paenibacillaceae</taxon>
        <taxon>Brevibacillus</taxon>
    </lineage>
</organism>
<dbReference type="EMBL" id="CP033464">
    <property type="protein sequence ID" value="QDX93175.1"/>
    <property type="molecule type" value="Genomic_DNA"/>
</dbReference>
<keyword evidence="1" id="KW-0812">Transmembrane</keyword>
<evidence type="ECO:0000256" key="1">
    <source>
        <dbReference type="SAM" id="Phobius"/>
    </source>
</evidence>
<name>A0A518V846_BRELA</name>